<protein>
    <submittedName>
        <fullName evidence="1">Antitoxin</fullName>
    </submittedName>
</protein>
<accession>A0ABX8S8S1</accession>
<dbReference type="EMBL" id="CP079105">
    <property type="protein sequence ID" value="QXQ13856.1"/>
    <property type="molecule type" value="Genomic_DNA"/>
</dbReference>
<keyword evidence="2" id="KW-1185">Reference proteome</keyword>
<reference evidence="1" key="1">
    <citation type="submission" date="2021-07" db="EMBL/GenBank/DDBJ databases">
        <title>Candidatus Kaistella beijingensis sp. nov. isolated from a municipal wastewater treatment plant is involved in sludge foaming.</title>
        <authorList>
            <person name="Song Y."/>
            <person name="Liu S.-J."/>
        </authorList>
    </citation>
    <scope>NUCLEOTIDE SEQUENCE</scope>
    <source>
        <strain evidence="1">DSM 43998</strain>
    </source>
</reference>
<evidence type="ECO:0000313" key="1">
    <source>
        <dbReference type="EMBL" id="QXQ13856.1"/>
    </source>
</evidence>
<evidence type="ECO:0000313" key="2">
    <source>
        <dbReference type="Proteomes" id="UP000887023"/>
    </source>
</evidence>
<organism evidence="1 2">
    <name type="scientific">Skermania pinensis</name>
    <dbReference type="NCBI Taxonomy" id="39122"/>
    <lineage>
        <taxon>Bacteria</taxon>
        <taxon>Bacillati</taxon>
        <taxon>Actinomycetota</taxon>
        <taxon>Actinomycetes</taxon>
        <taxon>Mycobacteriales</taxon>
        <taxon>Gordoniaceae</taxon>
        <taxon>Skermania</taxon>
    </lineage>
</organism>
<proteinExistence type="predicted"/>
<gene>
    <name evidence="1" type="ORF">KV203_19130</name>
</gene>
<sequence length="80" mass="8606">MRTTLDIDAVVLAQLKVRQEREGKSMGKLVSELLARQLAQDEAAGGAGNRTDVGWIVGNLGVGVDLDDKDAVWAILDSER</sequence>
<dbReference type="Proteomes" id="UP000887023">
    <property type="component" value="Chromosome"/>
</dbReference>
<dbReference type="RefSeq" id="WP_066473447.1">
    <property type="nucleotide sequence ID" value="NZ_CBCRUZ010000006.1"/>
</dbReference>
<name>A0ABX8S8S1_9ACTN</name>